<evidence type="ECO:0000256" key="1">
    <source>
        <dbReference type="SAM" id="Phobius"/>
    </source>
</evidence>
<protein>
    <submittedName>
        <fullName evidence="2">Uncharacterized protein</fullName>
    </submittedName>
</protein>
<proteinExistence type="predicted"/>
<gene>
    <name evidence="2" type="ORF">DIE28_01830</name>
</gene>
<evidence type="ECO:0000313" key="2">
    <source>
        <dbReference type="EMBL" id="RDW14623.1"/>
    </source>
</evidence>
<dbReference type="Proteomes" id="UP000256679">
    <property type="component" value="Unassembled WGS sequence"/>
</dbReference>
<dbReference type="EMBL" id="QFCQ01000005">
    <property type="protein sequence ID" value="RDW14623.1"/>
    <property type="molecule type" value="Genomic_DNA"/>
</dbReference>
<organism evidence="2 3">
    <name type="scientific">Paracoccus thiocyanatus</name>
    <dbReference type="NCBI Taxonomy" id="34006"/>
    <lineage>
        <taxon>Bacteria</taxon>
        <taxon>Pseudomonadati</taxon>
        <taxon>Pseudomonadota</taxon>
        <taxon>Alphaproteobacteria</taxon>
        <taxon>Rhodobacterales</taxon>
        <taxon>Paracoccaceae</taxon>
        <taxon>Paracoccus</taxon>
    </lineage>
</organism>
<evidence type="ECO:0000313" key="3">
    <source>
        <dbReference type="Proteomes" id="UP000256679"/>
    </source>
</evidence>
<keyword evidence="1" id="KW-0812">Transmembrane</keyword>
<feature type="transmembrane region" description="Helical" evidence="1">
    <location>
        <begin position="27"/>
        <end position="47"/>
    </location>
</feature>
<dbReference type="AlphaFoldDB" id="A0A3D8PEY9"/>
<feature type="transmembrane region" description="Helical" evidence="1">
    <location>
        <begin position="59"/>
        <end position="80"/>
    </location>
</feature>
<comment type="caution">
    <text evidence="2">The sequence shown here is derived from an EMBL/GenBank/DDBJ whole genome shotgun (WGS) entry which is preliminary data.</text>
</comment>
<sequence length="314" mass="34903">MALSAIWVLISIPISEHLYQQVLDGGLFMRIFALLTVASPVWLHYGLQWLTNGTTIQRKYLVGMIVLGGGLAFMFAESLYWDELAYIPLITTIFFAVLSQANCIFSGQGIEALRSPKKRLDAHMIAPDKLQKLEAVRSKARPLLDITHDLATEILGLLQSHGARSPMPAAIHADADAVKAAYALVYAAYMQKCVKDPAHPHTAIMVMYQATMSQNLLPLVIPKIPNTPPLSQSDMESEAFRAPVREMIKLQGKLATEALANIEAKNPNPLLPVYQSFKPYFSPKTTDDELAVMFEKKFNEMFATAKKEVFLVLL</sequence>
<accession>A0A3D8PEY9</accession>
<keyword evidence="1" id="KW-0472">Membrane</keyword>
<keyword evidence="3" id="KW-1185">Reference proteome</keyword>
<name>A0A3D8PEY9_9RHOB</name>
<reference evidence="2 3" key="1">
    <citation type="submission" date="2018-05" db="EMBL/GenBank/DDBJ databases">
        <title>Whole genome sequencing of Paracoccus thiocyanatus SST.</title>
        <authorList>
            <person name="Ghosh W."/>
            <person name="Rameez M.J."/>
            <person name="Roy C."/>
        </authorList>
    </citation>
    <scope>NUCLEOTIDE SEQUENCE [LARGE SCALE GENOMIC DNA]</scope>
    <source>
        <strain evidence="2 3">SST</strain>
    </source>
</reference>
<feature type="transmembrane region" description="Helical" evidence="1">
    <location>
        <begin position="86"/>
        <end position="110"/>
    </location>
</feature>
<keyword evidence="1" id="KW-1133">Transmembrane helix</keyword>